<evidence type="ECO:0000313" key="1">
    <source>
        <dbReference type="EMBL" id="KAH3865416.1"/>
    </source>
</evidence>
<name>A0A9D4LWR7_DREPO</name>
<protein>
    <submittedName>
        <fullName evidence="1">Uncharacterized protein</fullName>
    </submittedName>
</protein>
<dbReference type="Proteomes" id="UP000828390">
    <property type="component" value="Unassembled WGS sequence"/>
</dbReference>
<keyword evidence="2" id="KW-1185">Reference proteome</keyword>
<evidence type="ECO:0000313" key="2">
    <source>
        <dbReference type="Proteomes" id="UP000828390"/>
    </source>
</evidence>
<dbReference type="EMBL" id="JAIWYP010000002">
    <property type="protein sequence ID" value="KAH3865416.1"/>
    <property type="molecule type" value="Genomic_DNA"/>
</dbReference>
<proteinExistence type="predicted"/>
<sequence>MLHEGPRVILRLPKIRQCIVAHPEPFRWFSGRRIELELLELMRMNRAVICRDENGEFDYTDAIMQALERRINEVITDVCVRMRMEGSRFINADAISDRIMM</sequence>
<gene>
    <name evidence="1" type="ORF">DPMN_028455</name>
</gene>
<reference evidence="1" key="1">
    <citation type="journal article" date="2019" name="bioRxiv">
        <title>The Genome of the Zebra Mussel, Dreissena polymorpha: A Resource for Invasive Species Research.</title>
        <authorList>
            <person name="McCartney M.A."/>
            <person name="Auch B."/>
            <person name="Kono T."/>
            <person name="Mallez S."/>
            <person name="Zhang Y."/>
            <person name="Obille A."/>
            <person name="Becker A."/>
            <person name="Abrahante J.E."/>
            <person name="Garbe J."/>
            <person name="Badalamenti J.P."/>
            <person name="Herman A."/>
            <person name="Mangelson H."/>
            <person name="Liachko I."/>
            <person name="Sullivan S."/>
            <person name="Sone E.D."/>
            <person name="Koren S."/>
            <person name="Silverstein K.A.T."/>
            <person name="Beckman K.B."/>
            <person name="Gohl D.M."/>
        </authorList>
    </citation>
    <scope>NUCLEOTIDE SEQUENCE</scope>
    <source>
        <strain evidence="1">Duluth1</strain>
        <tissue evidence="1">Whole animal</tissue>
    </source>
</reference>
<comment type="caution">
    <text evidence="1">The sequence shown here is derived from an EMBL/GenBank/DDBJ whole genome shotgun (WGS) entry which is preliminary data.</text>
</comment>
<organism evidence="1 2">
    <name type="scientific">Dreissena polymorpha</name>
    <name type="common">Zebra mussel</name>
    <name type="synonym">Mytilus polymorpha</name>
    <dbReference type="NCBI Taxonomy" id="45954"/>
    <lineage>
        <taxon>Eukaryota</taxon>
        <taxon>Metazoa</taxon>
        <taxon>Spiralia</taxon>
        <taxon>Lophotrochozoa</taxon>
        <taxon>Mollusca</taxon>
        <taxon>Bivalvia</taxon>
        <taxon>Autobranchia</taxon>
        <taxon>Heteroconchia</taxon>
        <taxon>Euheterodonta</taxon>
        <taxon>Imparidentia</taxon>
        <taxon>Neoheterodontei</taxon>
        <taxon>Myida</taxon>
        <taxon>Dreissenoidea</taxon>
        <taxon>Dreissenidae</taxon>
        <taxon>Dreissena</taxon>
    </lineage>
</organism>
<accession>A0A9D4LWR7</accession>
<reference evidence="1" key="2">
    <citation type="submission" date="2020-11" db="EMBL/GenBank/DDBJ databases">
        <authorList>
            <person name="McCartney M.A."/>
            <person name="Auch B."/>
            <person name="Kono T."/>
            <person name="Mallez S."/>
            <person name="Becker A."/>
            <person name="Gohl D.M."/>
            <person name="Silverstein K.A.T."/>
            <person name="Koren S."/>
            <person name="Bechman K.B."/>
            <person name="Herman A."/>
            <person name="Abrahante J.E."/>
            <person name="Garbe J."/>
        </authorList>
    </citation>
    <scope>NUCLEOTIDE SEQUENCE</scope>
    <source>
        <strain evidence="1">Duluth1</strain>
        <tissue evidence="1">Whole animal</tissue>
    </source>
</reference>
<dbReference type="AlphaFoldDB" id="A0A9D4LWR7"/>